<sequence length="36" mass="4045">MTDNLKVAQILSDMDSEDSGITVIRRTLRILHSEGE</sequence>
<dbReference type="EMBL" id="JABFAA010000007">
    <property type="protein sequence ID" value="MBA0686560.1"/>
    <property type="molecule type" value="Genomic_DNA"/>
</dbReference>
<evidence type="ECO:0000313" key="2">
    <source>
        <dbReference type="Proteomes" id="UP000593577"/>
    </source>
</evidence>
<gene>
    <name evidence="1" type="ORF">Goari_014158</name>
</gene>
<keyword evidence="2" id="KW-1185">Reference proteome</keyword>
<comment type="caution">
    <text evidence="1">The sequence shown here is derived from an EMBL/GenBank/DDBJ whole genome shotgun (WGS) entry which is preliminary data.</text>
</comment>
<reference evidence="1 2" key="1">
    <citation type="journal article" date="2019" name="Genome Biol. Evol.">
        <title>Insights into the evolution of the New World diploid cottons (Gossypium, subgenus Houzingenia) based on genome sequencing.</title>
        <authorList>
            <person name="Grover C.E."/>
            <person name="Arick M.A. 2nd"/>
            <person name="Thrash A."/>
            <person name="Conover J.L."/>
            <person name="Sanders W.S."/>
            <person name="Peterson D.G."/>
            <person name="Frelichowski J.E."/>
            <person name="Scheffler J.A."/>
            <person name="Scheffler B.E."/>
            <person name="Wendel J.F."/>
        </authorList>
    </citation>
    <scope>NUCLEOTIDE SEQUENCE [LARGE SCALE GENOMIC DNA]</scope>
    <source>
        <strain evidence="1">185</strain>
        <tissue evidence="1">Leaf</tissue>
    </source>
</reference>
<evidence type="ECO:0000313" key="1">
    <source>
        <dbReference type="EMBL" id="MBA0686560.1"/>
    </source>
</evidence>
<name>A0A7J8XHJ2_GOSAI</name>
<proteinExistence type="predicted"/>
<organism evidence="1 2">
    <name type="scientific">Gossypium aridum</name>
    <name type="common">American cotton</name>
    <name type="synonym">Erioxylum aridum</name>
    <dbReference type="NCBI Taxonomy" id="34290"/>
    <lineage>
        <taxon>Eukaryota</taxon>
        <taxon>Viridiplantae</taxon>
        <taxon>Streptophyta</taxon>
        <taxon>Embryophyta</taxon>
        <taxon>Tracheophyta</taxon>
        <taxon>Spermatophyta</taxon>
        <taxon>Magnoliopsida</taxon>
        <taxon>eudicotyledons</taxon>
        <taxon>Gunneridae</taxon>
        <taxon>Pentapetalae</taxon>
        <taxon>rosids</taxon>
        <taxon>malvids</taxon>
        <taxon>Malvales</taxon>
        <taxon>Malvaceae</taxon>
        <taxon>Malvoideae</taxon>
        <taxon>Gossypium</taxon>
    </lineage>
</organism>
<accession>A0A7J8XHJ2</accession>
<protein>
    <submittedName>
        <fullName evidence="1">Uncharacterized protein</fullName>
    </submittedName>
</protein>
<dbReference type="AlphaFoldDB" id="A0A7J8XHJ2"/>
<dbReference type="Proteomes" id="UP000593577">
    <property type="component" value="Unassembled WGS sequence"/>
</dbReference>